<evidence type="ECO:0000313" key="10">
    <source>
        <dbReference type="Proteomes" id="UP001590950"/>
    </source>
</evidence>
<evidence type="ECO:0000256" key="2">
    <source>
        <dbReference type="ARBA" id="ARBA00022741"/>
    </source>
</evidence>
<gene>
    <name evidence="9" type="ORF">N7G274_008425</name>
</gene>
<accession>A0ABR4A6D1</accession>
<dbReference type="EMBL" id="JBEFKJ010000029">
    <property type="protein sequence ID" value="KAL2038903.1"/>
    <property type="molecule type" value="Genomic_DNA"/>
</dbReference>
<dbReference type="PANTHER" id="PTHR13710:SF154">
    <property type="entry name" value="RECQ HELICASE, PUTATIVE (AFU_ORTHOLOGUE AFUA_6G14720)-RELATED"/>
    <property type="match status" value="1"/>
</dbReference>
<evidence type="ECO:0000259" key="7">
    <source>
        <dbReference type="PROSITE" id="PS51192"/>
    </source>
</evidence>
<keyword evidence="6" id="KW-0812">Transmembrane</keyword>
<sequence>MQRDALCLFASNQREIVIIMPTGGGKSVLFMVISLVTAAEVTIMIMPLITLRQDLMRQCNKRKVPFWHYNTGDHMQERVHAVPSLVLVDVKTAVTPTFNAFAKRLLDTDRLDRLVIDEAHLILTAADYREYSGLLGVLRQIACPLICLTATLPPGAELDLKQSLFLSHPTIYRVSSDRPNLEYCVQSIVQPQSLGNHERLDRDMLLAAAAEKVDLEDCRIWNRTGSHSHARSIYYVRSKALGRLLAERLRCNFYHAGLSVVEQVSMVTVWSQAAGSPCLVATSALSALSAGLDYPSVRRVVHVDAPSGLVDYGQETGRAGRDGLHAIYLTLLPPKWCVNWDRRHRSNFLQEDRAQMESFLSSSHCLRQKLTSYLDGSQGV</sequence>
<dbReference type="PROSITE" id="PS51192">
    <property type="entry name" value="HELICASE_ATP_BIND_1"/>
    <property type="match status" value="1"/>
</dbReference>
<comment type="similarity">
    <text evidence="1">Belongs to the helicase family. RecQ subfamily.</text>
</comment>
<evidence type="ECO:0000256" key="1">
    <source>
        <dbReference type="ARBA" id="ARBA00005446"/>
    </source>
</evidence>
<dbReference type="Pfam" id="PF00271">
    <property type="entry name" value="Helicase_C"/>
    <property type="match status" value="1"/>
</dbReference>
<proteinExistence type="inferred from homology"/>
<evidence type="ECO:0000256" key="6">
    <source>
        <dbReference type="SAM" id="Phobius"/>
    </source>
</evidence>
<feature type="transmembrane region" description="Helical" evidence="6">
    <location>
        <begin position="28"/>
        <end position="51"/>
    </location>
</feature>
<comment type="caution">
    <text evidence="9">The sequence shown here is derived from an EMBL/GenBank/DDBJ whole genome shotgun (WGS) entry which is preliminary data.</text>
</comment>
<keyword evidence="3" id="KW-0067">ATP-binding</keyword>
<evidence type="ECO:0000256" key="5">
    <source>
        <dbReference type="ARBA" id="ARBA00034808"/>
    </source>
</evidence>
<dbReference type="Pfam" id="PF00270">
    <property type="entry name" value="DEAD"/>
    <property type="match status" value="1"/>
</dbReference>
<keyword evidence="2" id="KW-0547">Nucleotide-binding</keyword>
<protein>
    <recommendedName>
        <fullName evidence="5">DNA 3'-5' helicase</fullName>
        <ecNumber evidence="5">5.6.2.4</ecNumber>
    </recommendedName>
</protein>
<dbReference type="SUPFAM" id="SSF52540">
    <property type="entry name" value="P-loop containing nucleoside triphosphate hydrolases"/>
    <property type="match status" value="1"/>
</dbReference>
<organism evidence="9 10">
    <name type="scientific">Stereocaulon virgatum</name>
    <dbReference type="NCBI Taxonomy" id="373712"/>
    <lineage>
        <taxon>Eukaryota</taxon>
        <taxon>Fungi</taxon>
        <taxon>Dikarya</taxon>
        <taxon>Ascomycota</taxon>
        <taxon>Pezizomycotina</taxon>
        <taxon>Lecanoromycetes</taxon>
        <taxon>OSLEUM clade</taxon>
        <taxon>Lecanoromycetidae</taxon>
        <taxon>Lecanorales</taxon>
        <taxon>Lecanorineae</taxon>
        <taxon>Stereocaulaceae</taxon>
        <taxon>Stereocaulon</taxon>
    </lineage>
</organism>
<dbReference type="PANTHER" id="PTHR13710">
    <property type="entry name" value="DNA HELICASE RECQ FAMILY MEMBER"/>
    <property type="match status" value="1"/>
</dbReference>
<evidence type="ECO:0000256" key="3">
    <source>
        <dbReference type="ARBA" id="ARBA00022840"/>
    </source>
</evidence>
<dbReference type="InterPro" id="IPR027417">
    <property type="entry name" value="P-loop_NTPase"/>
</dbReference>
<dbReference type="Proteomes" id="UP001590950">
    <property type="component" value="Unassembled WGS sequence"/>
</dbReference>
<feature type="domain" description="Helicase ATP-binding" evidence="7">
    <location>
        <begin position="7"/>
        <end position="170"/>
    </location>
</feature>
<dbReference type="SMART" id="SM00487">
    <property type="entry name" value="DEXDc"/>
    <property type="match status" value="1"/>
</dbReference>
<keyword evidence="10" id="KW-1185">Reference proteome</keyword>
<dbReference type="SMART" id="SM00490">
    <property type="entry name" value="HELICc"/>
    <property type="match status" value="1"/>
</dbReference>
<comment type="catalytic activity">
    <reaction evidence="4">
        <text>Couples ATP hydrolysis with the unwinding of duplex DNA by translocating in the 3'-5' direction.</text>
        <dbReference type="EC" id="5.6.2.4"/>
    </reaction>
</comment>
<name>A0ABR4A6D1_9LECA</name>
<evidence type="ECO:0000259" key="8">
    <source>
        <dbReference type="PROSITE" id="PS51194"/>
    </source>
</evidence>
<dbReference type="InterPro" id="IPR011545">
    <property type="entry name" value="DEAD/DEAH_box_helicase_dom"/>
</dbReference>
<dbReference type="InterPro" id="IPR001650">
    <property type="entry name" value="Helicase_C-like"/>
</dbReference>
<keyword evidence="6" id="KW-0472">Membrane</keyword>
<feature type="domain" description="Helicase C-terminal" evidence="8">
    <location>
        <begin position="212"/>
        <end position="367"/>
    </location>
</feature>
<dbReference type="InterPro" id="IPR014001">
    <property type="entry name" value="Helicase_ATP-bd"/>
</dbReference>
<dbReference type="EC" id="5.6.2.4" evidence="5"/>
<dbReference type="PROSITE" id="PS51194">
    <property type="entry name" value="HELICASE_CTER"/>
    <property type="match status" value="1"/>
</dbReference>
<dbReference type="Gene3D" id="3.40.50.300">
    <property type="entry name" value="P-loop containing nucleotide triphosphate hydrolases"/>
    <property type="match status" value="2"/>
</dbReference>
<evidence type="ECO:0000313" key="9">
    <source>
        <dbReference type="EMBL" id="KAL2038903.1"/>
    </source>
</evidence>
<evidence type="ECO:0000256" key="4">
    <source>
        <dbReference type="ARBA" id="ARBA00034617"/>
    </source>
</evidence>
<reference evidence="9 10" key="1">
    <citation type="submission" date="2024-09" db="EMBL/GenBank/DDBJ databases">
        <title>Rethinking Asexuality: The Enigmatic Case of Functional Sexual Genes in Lepraria (Stereocaulaceae).</title>
        <authorList>
            <person name="Doellman M."/>
            <person name="Sun Y."/>
            <person name="Barcenas-Pena A."/>
            <person name="Lumbsch H.T."/>
            <person name="Grewe F."/>
        </authorList>
    </citation>
    <scope>NUCLEOTIDE SEQUENCE [LARGE SCALE GENOMIC DNA]</scope>
    <source>
        <strain evidence="9 10">Mercado 3170</strain>
    </source>
</reference>
<keyword evidence="6" id="KW-1133">Transmembrane helix</keyword>